<keyword evidence="1" id="KW-0472">Membrane</keyword>
<dbReference type="Gene3D" id="1.20.210.10">
    <property type="entry name" value="Cytochrome c oxidase-like, subunit I domain"/>
    <property type="match status" value="1"/>
</dbReference>
<accession>A0A0D7X417</accession>
<reference evidence="2 3" key="1">
    <citation type="submission" date="2014-11" db="EMBL/GenBank/DDBJ databases">
        <title>Draft Genome Sequences of Paenibacillus polymyxa NRRL B-30509 and Paenibacillus terrae NRRL B-30644, Strains from a Poultry Environment that Produce Tridecaptin A and Paenicidins.</title>
        <authorList>
            <person name="van Belkum M.J."/>
            <person name="Lohans C.T."/>
            <person name="Vederas J.C."/>
        </authorList>
    </citation>
    <scope>NUCLEOTIDE SEQUENCE [LARGE SCALE GENOMIC DNA]</scope>
    <source>
        <strain evidence="2 3">NRRL B-30644</strain>
    </source>
</reference>
<protein>
    <recommendedName>
        <fullName evidence="4">Cytochrome-c oxidase</fullName>
    </recommendedName>
</protein>
<feature type="transmembrane region" description="Helical" evidence="1">
    <location>
        <begin position="63"/>
        <end position="84"/>
    </location>
</feature>
<evidence type="ECO:0000313" key="3">
    <source>
        <dbReference type="Proteomes" id="UP000032534"/>
    </source>
</evidence>
<proteinExistence type="predicted"/>
<comment type="caution">
    <text evidence="2">The sequence shown here is derived from an EMBL/GenBank/DDBJ whole genome shotgun (WGS) entry which is preliminary data.</text>
</comment>
<evidence type="ECO:0008006" key="4">
    <source>
        <dbReference type="Google" id="ProtNLM"/>
    </source>
</evidence>
<dbReference type="InterPro" id="IPR036927">
    <property type="entry name" value="Cyt_c_oxase-like_su1_sf"/>
</dbReference>
<dbReference type="RefSeq" id="WP_044645526.1">
    <property type="nucleotide sequence ID" value="NZ_JTHP01000010.1"/>
</dbReference>
<evidence type="ECO:0000256" key="1">
    <source>
        <dbReference type="SAM" id="Phobius"/>
    </source>
</evidence>
<dbReference type="OrthoDB" id="9808748at2"/>
<evidence type="ECO:0000313" key="2">
    <source>
        <dbReference type="EMBL" id="KJD46175.1"/>
    </source>
</evidence>
<name>A0A0D7X417_9BACL</name>
<organism evidence="2 3">
    <name type="scientific">Paenibacillus terrae</name>
    <dbReference type="NCBI Taxonomy" id="159743"/>
    <lineage>
        <taxon>Bacteria</taxon>
        <taxon>Bacillati</taxon>
        <taxon>Bacillota</taxon>
        <taxon>Bacilli</taxon>
        <taxon>Bacillales</taxon>
        <taxon>Paenibacillaceae</taxon>
        <taxon>Paenibacillus</taxon>
    </lineage>
</organism>
<feature type="transmembrane region" description="Helical" evidence="1">
    <location>
        <begin position="37"/>
        <end position="56"/>
    </location>
</feature>
<dbReference type="EMBL" id="JTHP01000010">
    <property type="protein sequence ID" value="KJD46175.1"/>
    <property type="molecule type" value="Genomic_DNA"/>
</dbReference>
<gene>
    <name evidence="2" type="ORF">QD47_07410</name>
</gene>
<feature type="transmembrane region" description="Helical" evidence="1">
    <location>
        <begin position="96"/>
        <end position="116"/>
    </location>
</feature>
<dbReference type="PATRIC" id="fig|159743.3.peg.1626"/>
<keyword evidence="1" id="KW-1133">Transmembrane helix</keyword>
<keyword evidence="3" id="KW-1185">Reference proteome</keyword>
<dbReference type="AlphaFoldDB" id="A0A0D7X417"/>
<sequence length="120" mass="13057">MGKQFIKIAAVYFALSALLSVIIDVSGDYSLSSVQSHIHLLGWTALGMIGLIYVAFPALSVTVLARVHFWLHNIGLPVLVLAIVAKKYGVPDIGVLIIMGWVLLAAGVVLFMVNVWDRLR</sequence>
<keyword evidence="1" id="KW-0812">Transmembrane</keyword>
<dbReference type="Proteomes" id="UP000032534">
    <property type="component" value="Unassembled WGS sequence"/>
</dbReference>